<keyword evidence="1" id="KW-0812">Transmembrane</keyword>
<dbReference type="Pfam" id="PF15993">
    <property type="entry name" value="Fuseless"/>
    <property type="match status" value="1"/>
</dbReference>
<dbReference type="InterPro" id="IPR032751">
    <property type="entry name" value="Fuseless"/>
</dbReference>
<feature type="transmembrane region" description="Helical" evidence="1">
    <location>
        <begin position="212"/>
        <end position="230"/>
    </location>
</feature>
<reference evidence="2" key="3">
    <citation type="submission" date="2019-06" db="EMBL/GenBank/DDBJ databases">
        <authorList>
            <person name="Poynton C."/>
            <person name="Hasenbein S."/>
            <person name="Benoit J.B."/>
            <person name="Sepulveda M.S."/>
            <person name="Poelchau M.F."/>
            <person name="Murali S.C."/>
            <person name="Chen S."/>
            <person name="Glastad K.M."/>
            <person name="Werren J.H."/>
            <person name="Vineis J.H."/>
            <person name="Bowen J.L."/>
            <person name="Friedrich M."/>
            <person name="Jones J."/>
            <person name="Robertson H.M."/>
            <person name="Feyereisen R."/>
            <person name="Mechler-Hickson A."/>
            <person name="Mathers N."/>
            <person name="Lee C.E."/>
            <person name="Colbourne J.K."/>
            <person name="Biales A."/>
            <person name="Johnston J.S."/>
            <person name="Wellborn G.A."/>
            <person name="Rosendale A.J."/>
            <person name="Cridge A.G."/>
            <person name="Munoz-Torres M.C."/>
            <person name="Bain P.A."/>
            <person name="Manny A.R."/>
            <person name="Major K.M."/>
            <person name="Lambert F.N."/>
            <person name="Vulpe C.D."/>
            <person name="Tuck P."/>
            <person name="Blalock B.J."/>
            <person name="Lin Y.-Y."/>
            <person name="Smith M.E."/>
            <person name="Ochoa-Acuna H."/>
            <person name="Chen M.-J.M."/>
            <person name="Childers C.P."/>
            <person name="Qu J."/>
            <person name="Dugan S."/>
            <person name="Lee S.L."/>
            <person name="Chao H."/>
            <person name="Dinh H."/>
            <person name="Han Y."/>
            <person name="Doddapaneni H."/>
            <person name="Worley K.C."/>
            <person name="Muzny D.M."/>
            <person name="Gibbs R.A."/>
            <person name="Richards S."/>
        </authorList>
    </citation>
    <scope>NUCLEOTIDE SEQUENCE</scope>
    <source>
        <strain evidence="2">HAZT.00-mixed</strain>
        <tissue evidence="2">Whole organism</tissue>
    </source>
</reference>
<feature type="transmembrane region" description="Helical" evidence="1">
    <location>
        <begin position="184"/>
        <end position="205"/>
    </location>
</feature>
<evidence type="ECO:0000313" key="2">
    <source>
        <dbReference type="EMBL" id="KAA0197714.1"/>
    </source>
</evidence>
<comment type="caution">
    <text evidence="2">The sequence shown here is derived from an EMBL/GenBank/DDBJ whole genome shotgun (WGS) entry which is preliminary data.</text>
</comment>
<dbReference type="AlphaFoldDB" id="A0A6A0H4Z6"/>
<name>A0A6A0H4Z6_HYAAZ</name>
<feature type="transmembrane region" description="Helical" evidence="1">
    <location>
        <begin position="20"/>
        <end position="43"/>
    </location>
</feature>
<accession>A0A6A0H4Z6</accession>
<feature type="transmembrane region" description="Helical" evidence="1">
    <location>
        <begin position="64"/>
        <end position="83"/>
    </location>
</feature>
<dbReference type="EMBL" id="JQDR03008051">
    <property type="protein sequence ID" value="KAA0197714.1"/>
    <property type="molecule type" value="Genomic_DNA"/>
</dbReference>
<gene>
    <name evidence="2" type="ORF">HAZT_HAZT011128</name>
</gene>
<dbReference type="Proteomes" id="UP000711488">
    <property type="component" value="Unassembled WGS sequence"/>
</dbReference>
<dbReference type="PANTHER" id="PTHR35270">
    <property type="entry name" value="FUSELESS, ISOFORM A"/>
    <property type="match status" value="1"/>
</dbReference>
<keyword evidence="1" id="KW-1133">Transmembrane helix</keyword>
<feature type="transmembrane region" description="Helical" evidence="1">
    <location>
        <begin position="142"/>
        <end position="164"/>
    </location>
</feature>
<protein>
    <submittedName>
        <fullName evidence="2">Uncharacterized protein</fullName>
    </submittedName>
</protein>
<dbReference type="PANTHER" id="PTHR35270:SF2">
    <property type="entry name" value="FUSELESS, ISOFORM A"/>
    <property type="match status" value="1"/>
</dbReference>
<feature type="transmembrane region" description="Helical" evidence="1">
    <location>
        <begin position="242"/>
        <end position="262"/>
    </location>
</feature>
<evidence type="ECO:0000256" key="1">
    <source>
        <dbReference type="SAM" id="Phobius"/>
    </source>
</evidence>
<organism evidence="2">
    <name type="scientific">Hyalella azteca</name>
    <name type="common">Amphipod</name>
    <dbReference type="NCBI Taxonomy" id="294128"/>
    <lineage>
        <taxon>Eukaryota</taxon>
        <taxon>Metazoa</taxon>
        <taxon>Ecdysozoa</taxon>
        <taxon>Arthropoda</taxon>
        <taxon>Crustacea</taxon>
        <taxon>Multicrustacea</taxon>
        <taxon>Malacostraca</taxon>
        <taxon>Eumalacostraca</taxon>
        <taxon>Peracarida</taxon>
        <taxon>Amphipoda</taxon>
        <taxon>Senticaudata</taxon>
        <taxon>Talitrida</taxon>
        <taxon>Talitroidea</taxon>
        <taxon>Hyalellidae</taxon>
        <taxon>Hyalella</taxon>
    </lineage>
</organism>
<keyword evidence="1" id="KW-0472">Membrane</keyword>
<proteinExistence type="predicted"/>
<reference evidence="2" key="1">
    <citation type="submission" date="2014-08" db="EMBL/GenBank/DDBJ databases">
        <authorList>
            <person name="Murali S."/>
            <person name="Richards S."/>
            <person name="Bandaranaike D."/>
            <person name="Bellair M."/>
            <person name="Blankenburg K."/>
            <person name="Chao H."/>
            <person name="Dinh H."/>
            <person name="Doddapaneni H."/>
            <person name="Dugan-Rocha S."/>
            <person name="Elkadiri S."/>
            <person name="Gnanaolivu R."/>
            <person name="Hughes D."/>
            <person name="Lee S."/>
            <person name="Li M."/>
            <person name="Ming W."/>
            <person name="Munidasa M."/>
            <person name="Muniz J."/>
            <person name="Nguyen L."/>
            <person name="Osuji N."/>
            <person name="Pu L.-L."/>
            <person name="Puazo M."/>
            <person name="Skinner E."/>
            <person name="Qu C."/>
            <person name="Quiroz J."/>
            <person name="Raj R."/>
            <person name="Weissenberger G."/>
            <person name="Xin Y."/>
            <person name="Zou X."/>
            <person name="Han Y."/>
            <person name="Worley K."/>
            <person name="Muzny D."/>
            <person name="Gibbs R."/>
        </authorList>
    </citation>
    <scope>NUCLEOTIDE SEQUENCE</scope>
    <source>
        <strain evidence="2">HAZT.00-mixed</strain>
        <tissue evidence="2">Whole organism</tissue>
    </source>
</reference>
<reference evidence="2" key="2">
    <citation type="journal article" date="2018" name="Environ. Sci. Technol.">
        <title>The Toxicogenome of Hyalella azteca: A Model for Sediment Ecotoxicology and Evolutionary Toxicology.</title>
        <authorList>
            <person name="Poynton H.C."/>
            <person name="Hasenbein S."/>
            <person name="Benoit J.B."/>
            <person name="Sepulveda M.S."/>
            <person name="Poelchau M.F."/>
            <person name="Hughes D.S.T."/>
            <person name="Murali S.C."/>
            <person name="Chen S."/>
            <person name="Glastad K.M."/>
            <person name="Goodisman M.A.D."/>
            <person name="Werren J.H."/>
            <person name="Vineis J.H."/>
            <person name="Bowen J.L."/>
            <person name="Friedrich M."/>
            <person name="Jones J."/>
            <person name="Robertson H.M."/>
            <person name="Feyereisen R."/>
            <person name="Mechler-Hickson A."/>
            <person name="Mathers N."/>
            <person name="Lee C.E."/>
            <person name="Colbourne J.K."/>
            <person name="Biales A."/>
            <person name="Johnston J.S."/>
            <person name="Wellborn G.A."/>
            <person name="Rosendale A.J."/>
            <person name="Cridge A.G."/>
            <person name="Munoz-Torres M.C."/>
            <person name="Bain P.A."/>
            <person name="Manny A.R."/>
            <person name="Major K.M."/>
            <person name="Lambert F.N."/>
            <person name="Vulpe C.D."/>
            <person name="Tuck P."/>
            <person name="Blalock B.J."/>
            <person name="Lin Y.Y."/>
            <person name="Smith M.E."/>
            <person name="Ochoa-Acuna H."/>
            <person name="Chen M.M."/>
            <person name="Childers C.P."/>
            <person name="Qu J."/>
            <person name="Dugan S."/>
            <person name="Lee S.L."/>
            <person name="Chao H."/>
            <person name="Dinh H."/>
            <person name="Han Y."/>
            <person name="Doddapaneni H."/>
            <person name="Worley K.C."/>
            <person name="Muzny D.M."/>
            <person name="Gibbs R.A."/>
            <person name="Richards S."/>
        </authorList>
    </citation>
    <scope>NUCLEOTIDE SEQUENCE</scope>
    <source>
        <strain evidence="2">HAZT.00-mixed</strain>
        <tissue evidence="2">Whole organism</tissue>
    </source>
</reference>
<sequence>MEIKGRASHYSRLYQLCDNVFSIVVSLSAISSMVFGVSVALILTAVQRQLRNALDPKKKVKYFLATRLYSIIFSLASLCHWRGLWNALYTSLVTGIISLLLTKAFTNILSSPHQVALDESEDFFRVPTMCGSFEQAAWKDGMIIRVFDCLISVLWINSLSIKVWRAAWTILDTNLCPDNRNKSQWLSLGIGVFISALIFICNGLFHKCLKRYVVVAMFALGSVCTWRGLWMIFDYYLSENQLLSHSLSAALGALLLIIFRCFNTASGKGVKEDRIKNIDFRVTYLSKILKVNKISQVRKEMTPSIVETTADAERTVE</sequence>